<dbReference type="SUPFAM" id="SSF50182">
    <property type="entry name" value="Sm-like ribonucleoproteins"/>
    <property type="match status" value="1"/>
</dbReference>
<dbReference type="InterPro" id="IPR023408">
    <property type="entry name" value="MscS_beta-dom_sf"/>
</dbReference>
<dbReference type="PANTHER" id="PTHR30566:SF25">
    <property type="entry name" value="INNER MEMBRANE PROTEIN"/>
    <property type="match status" value="1"/>
</dbReference>
<dbReference type="InterPro" id="IPR010920">
    <property type="entry name" value="LSM_dom_sf"/>
</dbReference>
<feature type="transmembrane region" description="Helical" evidence="5">
    <location>
        <begin position="166"/>
        <end position="185"/>
    </location>
</feature>
<dbReference type="Gene3D" id="1.10.287.1260">
    <property type="match status" value="1"/>
</dbReference>
<feature type="domain" description="Mechanosensitive ion channel MscS" evidence="6">
    <location>
        <begin position="188"/>
        <end position="254"/>
    </location>
</feature>
<feature type="transmembrane region" description="Helical" evidence="5">
    <location>
        <begin position="57"/>
        <end position="78"/>
    </location>
</feature>
<protein>
    <submittedName>
        <fullName evidence="7">MscS Mechanosensitive ion channel</fullName>
    </submittedName>
</protein>
<evidence type="ECO:0000313" key="7">
    <source>
        <dbReference type="EMBL" id="ABP36379.1"/>
    </source>
</evidence>
<feature type="transmembrane region" description="Helical" evidence="5">
    <location>
        <begin position="16"/>
        <end position="37"/>
    </location>
</feature>
<evidence type="ECO:0000256" key="2">
    <source>
        <dbReference type="ARBA" id="ARBA00022692"/>
    </source>
</evidence>
<accession>A4SD20</accession>
<feature type="transmembrane region" description="Helical" evidence="5">
    <location>
        <begin position="139"/>
        <end position="160"/>
    </location>
</feature>
<dbReference type="PANTHER" id="PTHR30566">
    <property type="entry name" value="YNAI-RELATED MECHANOSENSITIVE ION CHANNEL"/>
    <property type="match status" value="1"/>
</dbReference>
<keyword evidence="3 5" id="KW-1133">Transmembrane helix</keyword>
<feature type="transmembrane region" description="Helical" evidence="5">
    <location>
        <begin position="90"/>
        <end position="119"/>
    </location>
</feature>
<reference evidence="7" key="1">
    <citation type="submission" date="2007-03" db="EMBL/GenBank/DDBJ databases">
        <title>Complete sequence of Prosthecochloris vibrioformis DSM 265.</title>
        <authorList>
            <consortium name="US DOE Joint Genome Institute"/>
            <person name="Copeland A."/>
            <person name="Lucas S."/>
            <person name="Lapidus A."/>
            <person name="Barry K."/>
            <person name="Detter J.C."/>
            <person name="Glavina del Rio T."/>
            <person name="Hammon N."/>
            <person name="Israni S."/>
            <person name="Pitluck S."/>
            <person name="Schmutz J."/>
            <person name="Larimer F."/>
            <person name="Land M."/>
            <person name="Hauser L."/>
            <person name="Mikhailova N."/>
            <person name="Li T."/>
            <person name="Overmann J."/>
            <person name="Schuster S.C."/>
            <person name="Bryant D.A."/>
            <person name="Richardson P."/>
        </authorList>
    </citation>
    <scope>NUCLEOTIDE SEQUENCE [LARGE SCALE GENOMIC DNA]</scope>
    <source>
        <strain evidence="7">DSM 265</strain>
    </source>
</reference>
<comment type="subcellular location">
    <subcellularLocation>
        <location evidence="1">Membrane</location>
    </subcellularLocation>
</comment>
<dbReference type="GO" id="GO:0008381">
    <property type="term" value="F:mechanosensitive monoatomic ion channel activity"/>
    <property type="evidence" value="ECO:0007669"/>
    <property type="project" value="UniProtKB-ARBA"/>
</dbReference>
<dbReference type="EMBL" id="CP000607">
    <property type="protein sequence ID" value="ABP36379.1"/>
    <property type="molecule type" value="Genomic_DNA"/>
</dbReference>
<keyword evidence="2 5" id="KW-0812">Transmembrane</keyword>
<dbReference type="Gene3D" id="2.30.30.60">
    <property type="match status" value="1"/>
</dbReference>
<dbReference type="GO" id="GO:0016020">
    <property type="term" value="C:membrane"/>
    <property type="evidence" value="ECO:0007669"/>
    <property type="project" value="UniProtKB-SubCell"/>
</dbReference>
<dbReference type="InterPro" id="IPR006685">
    <property type="entry name" value="MscS_channel_2nd"/>
</dbReference>
<proteinExistence type="predicted"/>
<organism evidence="7">
    <name type="scientific">Chlorobium phaeovibrioides (strain DSM 265 / 1930)</name>
    <name type="common">Prosthecochloris vibrioformis (strain DSM 265)</name>
    <dbReference type="NCBI Taxonomy" id="290318"/>
    <lineage>
        <taxon>Bacteria</taxon>
        <taxon>Pseudomonadati</taxon>
        <taxon>Chlorobiota</taxon>
        <taxon>Chlorobiia</taxon>
        <taxon>Chlorobiales</taxon>
        <taxon>Chlorobiaceae</taxon>
        <taxon>Chlorobium/Pelodictyon group</taxon>
        <taxon>Chlorobium</taxon>
    </lineage>
</organism>
<evidence type="ECO:0000259" key="6">
    <source>
        <dbReference type="Pfam" id="PF00924"/>
    </source>
</evidence>
<dbReference type="Pfam" id="PF00924">
    <property type="entry name" value="MS_channel_2nd"/>
    <property type="match status" value="1"/>
</dbReference>
<dbReference type="AlphaFoldDB" id="A4SD20"/>
<evidence type="ECO:0000256" key="4">
    <source>
        <dbReference type="ARBA" id="ARBA00023136"/>
    </source>
</evidence>
<dbReference type="STRING" id="290318.Cvib_0357"/>
<evidence type="ECO:0000256" key="3">
    <source>
        <dbReference type="ARBA" id="ARBA00022989"/>
    </source>
</evidence>
<evidence type="ECO:0000256" key="1">
    <source>
        <dbReference type="ARBA" id="ARBA00004370"/>
    </source>
</evidence>
<gene>
    <name evidence="7" type="ordered locus">Cvib_0357</name>
</gene>
<dbReference type="HOGENOM" id="CLU_021080_0_0_10"/>
<evidence type="ECO:0000256" key="5">
    <source>
        <dbReference type="SAM" id="Phobius"/>
    </source>
</evidence>
<keyword evidence="4 5" id="KW-0472">Membrane</keyword>
<sequence length="365" mass="40853">MDVLIQAWNQAWESGYLLPVVAALAALFFYFLANSVFRRIVRAVQLRVRESGIPFELLSMPFRMLAVLLVVSAALPYLPLSEMAVPVLRHAFTVASILGAVWFLMRLLAVLEQFILLHYASGLRNSEASARKVATHVSLARKILNVFLVVLAVAGVLMTFDTVRQVGLSILASAGIAGVMIAFAAQKSISTLIAGVQIAITQPISIDDVVIVENQWGRIEEISLTYVVVQIWDQRRLIVPITWFIERPFENWTRKSQELLGTVFIYADYAIPIDSLRSELERVVRASPLWDGRVVKLQVTNTTEKSVELRGLVSAANASDLWELRCLVREELVAFIRTDHPGGIPRVRMEMDQGPVVDERSMEKL</sequence>
<dbReference type="eggNOG" id="COG0668">
    <property type="taxonomic scope" value="Bacteria"/>
</dbReference>
<dbReference type="OrthoDB" id="9792218at2"/>
<dbReference type="KEGG" id="pvi:Cvib_0357"/>
<name>A4SD20_CHLPM</name>